<dbReference type="OrthoDB" id="9811615at2"/>
<keyword evidence="5" id="KW-1185">Reference proteome</keyword>
<accession>A0A1X0XK52</accession>
<dbReference type="InterPro" id="IPR008978">
    <property type="entry name" value="HSP20-like_chaperone"/>
</dbReference>
<evidence type="ECO:0000256" key="1">
    <source>
        <dbReference type="PROSITE-ProRule" id="PRU00285"/>
    </source>
</evidence>
<dbReference type="EMBL" id="NAAD01000042">
    <property type="protein sequence ID" value="ORJ53218.1"/>
    <property type="molecule type" value="Genomic_DNA"/>
</dbReference>
<gene>
    <name evidence="4" type="ORF">B5V00_16535</name>
</gene>
<evidence type="ECO:0000313" key="5">
    <source>
        <dbReference type="Proteomes" id="UP000193136"/>
    </source>
</evidence>
<reference evidence="4 5" key="1">
    <citation type="submission" date="2017-03" db="EMBL/GenBank/DDBJ databases">
        <title>Genome sequence of Geothermobacter sp. EPR-M, Deep-Sea Iron Reducer.</title>
        <authorList>
            <person name="Tully B."/>
            <person name="Savalia P."/>
            <person name="Abuyen K."/>
            <person name="Baughan C."/>
            <person name="Romero E."/>
            <person name="Ronkowski C."/>
            <person name="Torres B."/>
            <person name="Tremblay J."/>
            <person name="Trujillo A."/>
            <person name="Tyler M."/>
            <person name="Perez-Rodriguez I."/>
            <person name="Amend J."/>
        </authorList>
    </citation>
    <scope>NUCLEOTIDE SEQUENCE [LARGE SCALE GENOMIC DNA]</scope>
    <source>
        <strain evidence="4 5">EPR-M</strain>
    </source>
</reference>
<dbReference type="Pfam" id="PF00011">
    <property type="entry name" value="HSP20"/>
    <property type="match status" value="1"/>
</dbReference>
<feature type="domain" description="SHSP" evidence="3">
    <location>
        <begin position="51"/>
        <end position="163"/>
    </location>
</feature>
<evidence type="ECO:0000259" key="3">
    <source>
        <dbReference type="PROSITE" id="PS01031"/>
    </source>
</evidence>
<sequence length="163" mass="18207">MTTWHELREGMSRAWDSLSEGWQHLFQRASGAMTRYLPLGHKEESEGSPTNGTGWGLLAAEVSEGPKQIQVRLEAPGLDPDEINLRVEGNMLVVSGEKHYQNEQTAGRFHIRECAYGRFERAIPLPTDVDPDAATASYRRGVLQIELPRRKGTPGKRIPVKSS</sequence>
<dbReference type="InterPro" id="IPR002068">
    <property type="entry name" value="A-crystallin/Hsp20_dom"/>
</dbReference>
<organism evidence="4 5">
    <name type="scientific">Geothermobacter hydrogeniphilus</name>
    <dbReference type="NCBI Taxonomy" id="1969733"/>
    <lineage>
        <taxon>Bacteria</taxon>
        <taxon>Pseudomonadati</taxon>
        <taxon>Thermodesulfobacteriota</taxon>
        <taxon>Desulfuromonadia</taxon>
        <taxon>Desulfuromonadales</taxon>
        <taxon>Geothermobacteraceae</taxon>
        <taxon>Geothermobacter</taxon>
    </lineage>
</organism>
<dbReference type="STRING" id="1969733.B5V00_16535"/>
<proteinExistence type="inferred from homology"/>
<dbReference type="InterPro" id="IPR031107">
    <property type="entry name" value="Small_HSP"/>
</dbReference>
<comment type="caution">
    <text evidence="4">The sequence shown here is derived from an EMBL/GenBank/DDBJ whole genome shotgun (WGS) entry which is preliminary data.</text>
</comment>
<name>A0A1X0XK52_9BACT</name>
<comment type="similarity">
    <text evidence="1 2">Belongs to the small heat shock protein (HSP20) family.</text>
</comment>
<dbReference type="RefSeq" id="WP_085011916.1">
    <property type="nucleotide sequence ID" value="NZ_NAAD01000042.1"/>
</dbReference>
<dbReference type="Gene3D" id="2.60.40.790">
    <property type="match status" value="1"/>
</dbReference>
<dbReference type="SUPFAM" id="SSF49764">
    <property type="entry name" value="HSP20-like chaperones"/>
    <property type="match status" value="1"/>
</dbReference>
<evidence type="ECO:0000256" key="2">
    <source>
        <dbReference type="RuleBase" id="RU003616"/>
    </source>
</evidence>
<dbReference type="PANTHER" id="PTHR11527">
    <property type="entry name" value="HEAT-SHOCK PROTEIN 20 FAMILY MEMBER"/>
    <property type="match status" value="1"/>
</dbReference>
<dbReference type="Proteomes" id="UP000193136">
    <property type="component" value="Unassembled WGS sequence"/>
</dbReference>
<protein>
    <recommendedName>
        <fullName evidence="3">SHSP domain-containing protein</fullName>
    </recommendedName>
</protein>
<dbReference type="PROSITE" id="PS01031">
    <property type="entry name" value="SHSP"/>
    <property type="match status" value="1"/>
</dbReference>
<evidence type="ECO:0000313" key="4">
    <source>
        <dbReference type="EMBL" id="ORJ53218.1"/>
    </source>
</evidence>
<dbReference type="CDD" id="cd06464">
    <property type="entry name" value="ACD_sHsps-like"/>
    <property type="match status" value="1"/>
</dbReference>
<dbReference type="AlphaFoldDB" id="A0A1X0XK52"/>